<dbReference type="Proteomes" id="UP000541558">
    <property type="component" value="Unassembled WGS sequence"/>
</dbReference>
<name>A0A8H5BYF4_9AGAR</name>
<protein>
    <submittedName>
        <fullName evidence="2">Uncharacterized protein</fullName>
    </submittedName>
</protein>
<keyword evidence="3" id="KW-1185">Reference proteome</keyword>
<proteinExistence type="predicted"/>
<reference evidence="2 3" key="1">
    <citation type="journal article" date="2020" name="ISME J.">
        <title>Uncovering the hidden diversity of litter-decomposition mechanisms in mushroom-forming fungi.</title>
        <authorList>
            <person name="Floudas D."/>
            <person name="Bentzer J."/>
            <person name="Ahren D."/>
            <person name="Johansson T."/>
            <person name="Persson P."/>
            <person name="Tunlid A."/>
        </authorList>
    </citation>
    <scope>NUCLEOTIDE SEQUENCE [LARGE SCALE GENOMIC DNA]</scope>
    <source>
        <strain evidence="2 3">CBS 175.51</strain>
    </source>
</reference>
<evidence type="ECO:0000256" key="1">
    <source>
        <dbReference type="SAM" id="MobiDB-lite"/>
    </source>
</evidence>
<gene>
    <name evidence="2" type="ORF">D9611_007575</name>
</gene>
<evidence type="ECO:0000313" key="3">
    <source>
        <dbReference type="Proteomes" id="UP000541558"/>
    </source>
</evidence>
<feature type="region of interest" description="Disordered" evidence="1">
    <location>
        <begin position="52"/>
        <end position="78"/>
    </location>
</feature>
<feature type="compositionally biased region" description="Low complexity" evidence="1">
    <location>
        <begin position="52"/>
        <end position="69"/>
    </location>
</feature>
<organism evidence="2 3">
    <name type="scientific">Ephemerocybe angulata</name>
    <dbReference type="NCBI Taxonomy" id="980116"/>
    <lineage>
        <taxon>Eukaryota</taxon>
        <taxon>Fungi</taxon>
        <taxon>Dikarya</taxon>
        <taxon>Basidiomycota</taxon>
        <taxon>Agaricomycotina</taxon>
        <taxon>Agaricomycetes</taxon>
        <taxon>Agaricomycetidae</taxon>
        <taxon>Agaricales</taxon>
        <taxon>Agaricineae</taxon>
        <taxon>Psathyrellaceae</taxon>
        <taxon>Ephemerocybe</taxon>
    </lineage>
</organism>
<accession>A0A8H5BYF4</accession>
<evidence type="ECO:0000313" key="2">
    <source>
        <dbReference type="EMBL" id="KAF5331596.1"/>
    </source>
</evidence>
<dbReference type="AlphaFoldDB" id="A0A8H5BYF4"/>
<dbReference type="OrthoDB" id="10373764at2759"/>
<dbReference type="EMBL" id="JAACJK010000113">
    <property type="protein sequence ID" value="KAF5331596.1"/>
    <property type="molecule type" value="Genomic_DNA"/>
</dbReference>
<sequence>MSRYPTFSLRLTTFEGTEILRLDDWNSAISRAVHLDLPPSVRASLVAGTATSVLTSPGSSSTSSHSPGGATLSSRRPSDRFMRTIDMRYDAVYQPPPVHSEGSKKHSRGAAGACAGQESAGCPFGSSVPWIVRLLNRIVRVLMALLRKVRSAGARWV</sequence>
<comment type="caution">
    <text evidence="2">The sequence shown here is derived from an EMBL/GenBank/DDBJ whole genome shotgun (WGS) entry which is preliminary data.</text>
</comment>